<reference evidence="2 3" key="1">
    <citation type="submission" date="2021-02" db="EMBL/GenBank/DDBJ databases">
        <title>Paenibacillus tianjinensis sp. nov.</title>
        <authorList>
            <person name="Liu H."/>
        </authorList>
    </citation>
    <scope>NUCLEOTIDE SEQUENCE [LARGE SCALE GENOMIC DNA]</scope>
    <source>
        <strain evidence="2 3">TB2019</strain>
    </source>
</reference>
<dbReference type="RefSeq" id="WP_206100676.1">
    <property type="nucleotide sequence ID" value="NZ_CP070969.1"/>
</dbReference>
<evidence type="ECO:0000313" key="3">
    <source>
        <dbReference type="Proteomes" id="UP000663452"/>
    </source>
</evidence>
<proteinExistence type="predicted"/>
<keyword evidence="3" id="KW-1185">Reference proteome</keyword>
<organism evidence="2 3">
    <name type="scientific">Paenibacillus tianjinensis</name>
    <dbReference type="NCBI Taxonomy" id="2810347"/>
    <lineage>
        <taxon>Bacteria</taxon>
        <taxon>Bacillati</taxon>
        <taxon>Bacillota</taxon>
        <taxon>Bacilli</taxon>
        <taxon>Bacillales</taxon>
        <taxon>Paenibacillaceae</taxon>
        <taxon>Paenibacillus</taxon>
    </lineage>
</organism>
<feature type="region of interest" description="Disordered" evidence="1">
    <location>
        <begin position="32"/>
        <end position="53"/>
    </location>
</feature>
<dbReference type="EMBL" id="CP070969">
    <property type="protein sequence ID" value="QSF43017.1"/>
    <property type="molecule type" value="Genomic_DNA"/>
</dbReference>
<accession>A0ABX7L4X9</accession>
<name>A0ABX7L4X9_9BACL</name>
<protein>
    <recommendedName>
        <fullName evidence="4">Lipoprotein</fullName>
    </recommendedName>
</protein>
<feature type="compositionally biased region" description="Low complexity" evidence="1">
    <location>
        <begin position="32"/>
        <end position="50"/>
    </location>
</feature>
<evidence type="ECO:0000256" key="1">
    <source>
        <dbReference type="SAM" id="MobiDB-lite"/>
    </source>
</evidence>
<dbReference type="Proteomes" id="UP000663452">
    <property type="component" value="Chromosome"/>
</dbReference>
<evidence type="ECO:0008006" key="4">
    <source>
        <dbReference type="Google" id="ProtNLM"/>
    </source>
</evidence>
<sequence>MQAAGAILSLSLLLGCSSQKSSIPVAATFEAAPSTSPASTPSVSSAATDPEQLPANTGGITSQFPLEGLAGSVILDSVNDAQTIRARTAAGQGELLMISSGPEERGHLNVSSNYGLEGEQTYQADYSIVYRKGNQDLELSKLPAFLFVQPTDCILDFAMVSFKEADMYLLTPQYKSGHGLVGYAFAIDKRSGEAFPLSFVQDGIVQDTLVYAELQPAPVNDHEQLVVFSPVGAGGEPELEPRVYTLDLVNHQFVARKI</sequence>
<gene>
    <name evidence="2" type="ORF">JRJ22_17165</name>
</gene>
<evidence type="ECO:0000313" key="2">
    <source>
        <dbReference type="EMBL" id="QSF43017.1"/>
    </source>
</evidence>